<evidence type="ECO:0000256" key="5">
    <source>
        <dbReference type="ARBA" id="ARBA00022490"/>
    </source>
</evidence>
<evidence type="ECO:0000256" key="6">
    <source>
        <dbReference type="ARBA" id="ARBA00022846"/>
    </source>
</evidence>
<evidence type="ECO:0000256" key="8">
    <source>
        <dbReference type="ARBA" id="ARBA00023069"/>
    </source>
</evidence>
<name>A0ABP1NBJ1_XYLVO</name>
<keyword evidence="9" id="KW-0206">Cytoskeleton</keyword>
<keyword evidence="10" id="KW-0539">Nucleus</keyword>
<evidence type="ECO:0000256" key="12">
    <source>
        <dbReference type="ARBA" id="ARBA00023273"/>
    </source>
</evidence>
<dbReference type="Pfam" id="PF13868">
    <property type="entry name" value="TPH"/>
    <property type="match status" value="1"/>
</dbReference>
<keyword evidence="18" id="KW-1185">Reference proteome</keyword>
<dbReference type="InterPro" id="IPR043597">
    <property type="entry name" value="TPH_dom"/>
</dbReference>
<evidence type="ECO:0000256" key="14">
    <source>
        <dbReference type="SAM" id="Coils"/>
    </source>
</evidence>
<reference evidence="17 18" key="1">
    <citation type="submission" date="2024-08" db="EMBL/GenBank/DDBJ databases">
        <authorList>
            <person name="Will J Nash"/>
            <person name="Angela Man"/>
            <person name="Seanna McTaggart"/>
            <person name="Kendall Baker"/>
            <person name="Tom Barker"/>
            <person name="Leah Catchpole"/>
            <person name="Alex Durrant"/>
            <person name="Karim Gharbi"/>
            <person name="Naomi Irish"/>
            <person name="Gemy Kaithakottil"/>
            <person name="Debby Ku"/>
            <person name="Aaliyah Providence"/>
            <person name="Felix Shaw"/>
            <person name="David Swarbreck"/>
            <person name="Chris Watkins"/>
            <person name="Ann M. McCartney"/>
            <person name="Giulio Formenti"/>
            <person name="Alice Mouton"/>
            <person name="Noel Vella"/>
            <person name="Bjorn M von Reumont"/>
            <person name="Adriana Vella"/>
            <person name="Wilfried Haerty"/>
        </authorList>
    </citation>
    <scope>NUCLEOTIDE SEQUENCE [LARGE SCALE GENOMIC DNA]</scope>
</reference>
<feature type="region of interest" description="Disordered" evidence="15">
    <location>
        <begin position="1"/>
        <end position="31"/>
    </location>
</feature>
<evidence type="ECO:0000256" key="7">
    <source>
        <dbReference type="ARBA" id="ARBA00023054"/>
    </source>
</evidence>
<keyword evidence="7 14" id="KW-0175">Coiled coil</keyword>
<proteinExistence type="inferred from homology"/>
<dbReference type="EMBL" id="CAXAJV020001288">
    <property type="protein sequence ID" value="CAL7938364.1"/>
    <property type="molecule type" value="Genomic_DNA"/>
</dbReference>
<evidence type="ECO:0000256" key="3">
    <source>
        <dbReference type="ARBA" id="ARBA00009158"/>
    </source>
</evidence>
<evidence type="ECO:0000256" key="9">
    <source>
        <dbReference type="ARBA" id="ARBA00023212"/>
    </source>
</evidence>
<comment type="similarity">
    <text evidence="3">Belongs to the MNS1 family.</text>
</comment>
<evidence type="ECO:0000256" key="2">
    <source>
        <dbReference type="ARBA" id="ARBA00004611"/>
    </source>
</evidence>
<keyword evidence="6" id="KW-0282">Flagellum</keyword>
<dbReference type="InterPro" id="IPR026504">
    <property type="entry name" value="MNS1"/>
</dbReference>
<feature type="domain" description="Trichohyalin-plectin-homology" evidence="16">
    <location>
        <begin position="112"/>
        <end position="400"/>
    </location>
</feature>
<feature type="coiled-coil region" evidence="14">
    <location>
        <begin position="229"/>
        <end position="365"/>
    </location>
</feature>
<evidence type="ECO:0000256" key="11">
    <source>
        <dbReference type="ARBA" id="ARBA00023254"/>
    </source>
</evidence>
<organism evidence="17 18">
    <name type="scientific">Xylocopa violacea</name>
    <name type="common">Violet carpenter bee</name>
    <name type="synonym">Apis violacea</name>
    <dbReference type="NCBI Taxonomy" id="135666"/>
    <lineage>
        <taxon>Eukaryota</taxon>
        <taxon>Metazoa</taxon>
        <taxon>Ecdysozoa</taxon>
        <taxon>Arthropoda</taxon>
        <taxon>Hexapoda</taxon>
        <taxon>Insecta</taxon>
        <taxon>Pterygota</taxon>
        <taxon>Neoptera</taxon>
        <taxon>Endopterygota</taxon>
        <taxon>Hymenoptera</taxon>
        <taxon>Apocrita</taxon>
        <taxon>Aculeata</taxon>
        <taxon>Apoidea</taxon>
        <taxon>Anthophila</taxon>
        <taxon>Apidae</taxon>
        <taxon>Xylocopa</taxon>
        <taxon>Xylocopa</taxon>
    </lineage>
</organism>
<comment type="subcellular location">
    <subcellularLocation>
        <location evidence="2">Cytoplasm</location>
        <location evidence="2">Cytoskeleton</location>
        <location evidence="2">Flagellum axoneme</location>
    </subcellularLocation>
    <subcellularLocation>
        <location evidence="1">Nucleus</location>
    </subcellularLocation>
</comment>
<feature type="compositionally biased region" description="Basic and acidic residues" evidence="15">
    <location>
        <begin position="8"/>
        <end position="31"/>
    </location>
</feature>
<evidence type="ECO:0000256" key="1">
    <source>
        <dbReference type="ARBA" id="ARBA00004123"/>
    </source>
</evidence>
<dbReference type="Proteomes" id="UP001642520">
    <property type="component" value="Unassembled WGS sequence"/>
</dbReference>
<evidence type="ECO:0000256" key="13">
    <source>
        <dbReference type="ARBA" id="ARBA00046114"/>
    </source>
</evidence>
<evidence type="ECO:0000313" key="17">
    <source>
        <dbReference type="EMBL" id="CAL7938364.1"/>
    </source>
</evidence>
<accession>A0ABP1NBJ1</accession>
<comment type="caution">
    <text evidence="17">The sequence shown here is derived from an EMBL/GenBank/DDBJ whole genome shotgun (WGS) entry which is preliminary data.</text>
</comment>
<keyword evidence="12" id="KW-0966">Cell projection</keyword>
<protein>
    <recommendedName>
        <fullName evidence="4">Meiosis-specific nuclear structural protein 1</fullName>
    </recommendedName>
</protein>
<evidence type="ECO:0000256" key="4">
    <source>
        <dbReference type="ARBA" id="ARBA00014813"/>
    </source>
</evidence>
<evidence type="ECO:0000256" key="10">
    <source>
        <dbReference type="ARBA" id="ARBA00023242"/>
    </source>
</evidence>
<evidence type="ECO:0000259" key="16">
    <source>
        <dbReference type="Pfam" id="PF13868"/>
    </source>
</evidence>
<gene>
    <name evidence="17" type="ORF">XYLVIOL_LOCUS3242</name>
</gene>
<keyword evidence="5" id="KW-0963">Cytoplasm</keyword>
<keyword evidence="11" id="KW-0469">Meiosis</keyword>
<keyword evidence="8" id="KW-0969">Cilium</keyword>
<evidence type="ECO:0000256" key="15">
    <source>
        <dbReference type="SAM" id="MobiDB-lite"/>
    </source>
</evidence>
<dbReference type="PANTHER" id="PTHR19265">
    <property type="entry name" value="MEIOSIS-SPECIFIC NUCLEAR STRUCTURAL PROTEIN 1"/>
    <property type="match status" value="1"/>
</dbReference>
<evidence type="ECO:0000313" key="18">
    <source>
        <dbReference type="Proteomes" id="UP001642520"/>
    </source>
</evidence>
<comment type="function">
    <text evidence="13">Microtubule inner protein (MIP) part of the dynein-decorated doublet microtubules (DMTs) in cilia axoneme, which is required for motile cilia beating. May play a role in the control of meiotic division and germ cell differentiation through regulation of pairing and recombination during meiosis. Required for sperm flagella assembly. May play a role in the assembly and function of the outer dynein arm-docking complex (ODA-DC). ODA-DC mediates outer dynein arms (ODA) binding onto the axonemal doublet microtubules.</text>
</comment>
<dbReference type="PANTHER" id="PTHR19265:SF0">
    <property type="entry name" value="MEIOSIS-SPECIFIC NUCLEAR STRUCTURAL PROTEIN 1"/>
    <property type="match status" value="1"/>
</dbReference>
<sequence length="426" mass="51799">MIRGQDGAVDKEYERIRDEKAAEMEERRRAMEKRCEKTRELREFHMERMEATKAERLECSKKAADLKLRQLERTERLAEELARRKHIEQQELLKCRKAKYTVPSIPNETLEKVEAELMEEKRREEEIRSSTMYSPWHFKEDSEMEQQERRLSYRRDLQNQMIENRRRLREMEEEKHRERKIMEGVGEVMYREDLEAEKRKKETAALLQAEREAFLKAREFWKEKRKEVLKQEHDEISRIIVKREALEKREAEGMSDTRAAKDEILEKLMNKLTEEERKRREREELCRELYLAEKENELSKETIKLAMEKKRIAKELLRDMARNQRAMAEKKAKENAIDTAFAKYLADEQRKQEEKERQKEEMRREKAFQYATELREIITKNRMQQLKNVTEMQSDVNMTDQKHKMKCYSESTLDTMKAQQTENNLC</sequence>